<keyword evidence="4" id="KW-1185">Reference proteome</keyword>
<comment type="caution">
    <text evidence="3">The sequence shown here is derived from an EMBL/GenBank/DDBJ whole genome shotgun (WGS) entry which is preliminary data.</text>
</comment>
<feature type="compositionally biased region" description="Basic and acidic residues" evidence="2">
    <location>
        <begin position="1"/>
        <end position="18"/>
    </location>
</feature>
<feature type="region of interest" description="Disordered" evidence="2">
    <location>
        <begin position="1"/>
        <end position="32"/>
    </location>
</feature>
<evidence type="ECO:0000256" key="1">
    <source>
        <dbReference type="PROSITE-ProRule" id="PRU00221"/>
    </source>
</evidence>
<evidence type="ECO:0000313" key="3">
    <source>
        <dbReference type="EMBL" id="CAL0329688.1"/>
    </source>
</evidence>
<dbReference type="InterPro" id="IPR001680">
    <property type="entry name" value="WD40_rpt"/>
</dbReference>
<dbReference type="Proteomes" id="UP001497480">
    <property type="component" value="Unassembled WGS sequence"/>
</dbReference>
<feature type="repeat" description="WD" evidence="1">
    <location>
        <begin position="39"/>
        <end position="72"/>
    </location>
</feature>
<dbReference type="PROSITE" id="PS50082">
    <property type="entry name" value="WD_REPEATS_2"/>
    <property type="match status" value="1"/>
</dbReference>
<name>A0AAV1Y7I6_LUPLU</name>
<dbReference type="PROSITE" id="PS50294">
    <property type="entry name" value="WD_REPEATS_REGION"/>
    <property type="match status" value="1"/>
</dbReference>
<accession>A0AAV1Y7I6</accession>
<dbReference type="EMBL" id="CAXHTB010000022">
    <property type="protein sequence ID" value="CAL0329688.1"/>
    <property type="molecule type" value="Genomic_DNA"/>
</dbReference>
<protein>
    <submittedName>
        <fullName evidence="3">Uncharacterized protein</fullName>
    </submittedName>
</protein>
<evidence type="ECO:0000256" key="2">
    <source>
        <dbReference type="SAM" id="MobiDB-lite"/>
    </source>
</evidence>
<gene>
    <name evidence="3" type="ORF">LLUT_LOCUS30748</name>
</gene>
<keyword evidence="1" id="KW-0853">WD repeat</keyword>
<evidence type="ECO:0000313" key="4">
    <source>
        <dbReference type="Proteomes" id="UP001497480"/>
    </source>
</evidence>
<reference evidence="3 4" key="1">
    <citation type="submission" date="2024-03" db="EMBL/GenBank/DDBJ databases">
        <authorList>
            <person name="Martinez-Hernandez J."/>
        </authorList>
    </citation>
    <scope>NUCLEOTIDE SEQUENCE [LARGE SCALE GENOMIC DNA]</scope>
</reference>
<proteinExistence type="predicted"/>
<organism evidence="3 4">
    <name type="scientific">Lupinus luteus</name>
    <name type="common">European yellow lupine</name>
    <dbReference type="NCBI Taxonomy" id="3873"/>
    <lineage>
        <taxon>Eukaryota</taxon>
        <taxon>Viridiplantae</taxon>
        <taxon>Streptophyta</taxon>
        <taxon>Embryophyta</taxon>
        <taxon>Tracheophyta</taxon>
        <taxon>Spermatophyta</taxon>
        <taxon>Magnoliopsida</taxon>
        <taxon>eudicotyledons</taxon>
        <taxon>Gunneridae</taxon>
        <taxon>Pentapetalae</taxon>
        <taxon>rosids</taxon>
        <taxon>fabids</taxon>
        <taxon>Fabales</taxon>
        <taxon>Fabaceae</taxon>
        <taxon>Papilionoideae</taxon>
        <taxon>50 kb inversion clade</taxon>
        <taxon>genistoids sensu lato</taxon>
        <taxon>core genistoids</taxon>
        <taxon>Genisteae</taxon>
        <taxon>Lupinus</taxon>
    </lineage>
</organism>
<sequence>MGGVDDRARSLKEKELGHAMELSPGEDLKRPNGFSTITIEVHEKEVIGMTHHPHKNLVATYGEDCTMKLWKP</sequence>
<dbReference type="AlphaFoldDB" id="A0AAV1Y7I6"/>